<dbReference type="SUPFAM" id="SSF81698">
    <property type="entry name" value="FF domain"/>
    <property type="match status" value="3"/>
</dbReference>
<feature type="domain" description="WW" evidence="3">
    <location>
        <begin position="70"/>
        <end position="97"/>
    </location>
</feature>
<feature type="non-terminal residue" evidence="5">
    <location>
        <position position="1"/>
    </location>
</feature>
<dbReference type="PANTHER" id="PTHR15377">
    <property type="entry name" value="TRANSCRIPTION ELONGATION REGULATOR 1"/>
    <property type="match status" value="1"/>
</dbReference>
<dbReference type="SMART" id="SM00441">
    <property type="entry name" value="FF"/>
    <property type="match status" value="3"/>
</dbReference>
<dbReference type="AlphaFoldDB" id="A0A8S4A5U7"/>
<feature type="domain" description="FF" evidence="4">
    <location>
        <begin position="239"/>
        <end position="294"/>
    </location>
</feature>
<dbReference type="GO" id="GO:0005634">
    <property type="term" value="C:nucleus"/>
    <property type="evidence" value="ECO:0007669"/>
    <property type="project" value="TreeGrafter"/>
</dbReference>
<organism evidence="5 6">
    <name type="scientific">Candidula unifasciata</name>
    <dbReference type="NCBI Taxonomy" id="100452"/>
    <lineage>
        <taxon>Eukaryota</taxon>
        <taxon>Metazoa</taxon>
        <taxon>Spiralia</taxon>
        <taxon>Lophotrochozoa</taxon>
        <taxon>Mollusca</taxon>
        <taxon>Gastropoda</taxon>
        <taxon>Heterobranchia</taxon>
        <taxon>Euthyneura</taxon>
        <taxon>Panpulmonata</taxon>
        <taxon>Eupulmonata</taxon>
        <taxon>Stylommatophora</taxon>
        <taxon>Helicina</taxon>
        <taxon>Helicoidea</taxon>
        <taxon>Geomitridae</taxon>
        <taxon>Candidula</taxon>
    </lineage>
</organism>
<dbReference type="InterPro" id="IPR002713">
    <property type="entry name" value="FF_domain"/>
</dbReference>
<dbReference type="CDD" id="cd00201">
    <property type="entry name" value="WW"/>
    <property type="match status" value="1"/>
</dbReference>
<dbReference type="GO" id="GO:0003712">
    <property type="term" value="F:transcription coregulator activity"/>
    <property type="evidence" value="ECO:0007669"/>
    <property type="project" value="TreeGrafter"/>
</dbReference>
<evidence type="ECO:0000256" key="2">
    <source>
        <dbReference type="SAM" id="MobiDB-lite"/>
    </source>
</evidence>
<sequence length="397" mass="46707">MGHPRPSGSALDVDSLRMKATSSKLLPPRLKEKKNNQPELLEEKEPEPKPEQKPVKSGPVASTSIPGTVWCLVQTNDGKHFFYNSSKRRSVWKMPEELKNHTYVEKLLSPKPEVKTEKLEEQNVQEGPPIKKIKSEIEVKEKSTIEDAQTIVLENQTAVASEIQVAQQRSVVLVDARIQQFKELLTEKKVSAHSTWEKELHKIAFDNRYLLLSLRERKQTFEEYVKDKAEEEHHEIIRKTKEKTDLYRQLLKESNLNAKSTFEHFAAKYSKDERFKMIDKIKDRISLFLKYINELVRQEKQEDTVVTEKVTSDDMGEMKGQEKSFRKAATKDFKNFLAEKVKNPSERFAIFKFRFCRNPRWRRELTDVEKMKLYQSHIATIYRKNREVLWLILDELD</sequence>
<evidence type="ECO:0000313" key="6">
    <source>
        <dbReference type="Proteomes" id="UP000678393"/>
    </source>
</evidence>
<evidence type="ECO:0000259" key="3">
    <source>
        <dbReference type="PROSITE" id="PS50020"/>
    </source>
</evidence>
<protein>
    <recommendedName>
        <fullName evidence="7">Transcription elongation regulator 1</fullName>
    </recommendedName>
</protein>
<dbReference type="PROSITE" id="PS51676">
    <property type="entry name" value="FF"/>
    <property type="match status" value="2"/>
</dbReference>
<dbReference type="PANTHER" id="PTHR15377:SF3">
    <property type="entry name" value="WW DOMAIN-CONTAINING PROTEIN"/>
    <property type="match status" value="1"/>
</dbReference>
<feature type="domain" description="FF" evidence="4">
    <location>
        <begin position="173"/>
        <end position="227"/>
    </location>
</feature>
<dbReference type="InterPro" id="IPR001202">
    <property type="entry name" value="WW_dom"/>
</dbReference>
<evidence type="ECO:0008006" key="7">
    <source>
        <dbReference type="Google" id="ProtNLM"/>
    </source>
</evidence>
<feature type="compositionally biased region" description="Basic and acidic residues" evidence="2">
    <location>
        <begin position="29"/>
        <end position="54"/>
    </location>
</feature>
<evidence type="ECO:0000256" key="1">
    <source>
        <dbReference type="ARBA" id="ARBA00022737"/>
    </source>
</evidence>
<keyword evidence="1" id="KW-0677">Repeat</keyword>
<reference evidence="5" key="1">
    <citation type="submission" date="2021-04" db="EMBL/GenBank/DDBJ databases">
        <authorList>
            <consortium name="Molecular Ecology Group"/>
        </authorList>
    </citation>
    <scope>NUCLEOTIDE SEQUENCE</scope>
</reference>
<evidence type="ECO:0000259" key="4">
    <source>
        <dbReference type="PROSITE" id="PS51676"/>
    </source>
</evidence>
<name>A0A8S4A5U7_9EUPU</name>
<dbReference type="InterPro" id="IPR045148">
    <property type="entry name" value="TCRG1-like"/>
</dbReference>
<dbReference type="OrthoDB" id="63972at2759"/>
<keyword evidence="6" id="KW-1185">Reference proteome</keyword>
<dbReference type="Gene3D" id="1.10.10.440">
    <property type="entry name" value="FF domain"/>
    <property type="match status" value="3"/>
</dbReference>
<dbReference type="GO" id="GO:0070063">
    <property type="term" value="F:RNA polymerase binding"/>
    <property type="evidence" value="ECO:0007669"/>
    <property type="project" value="InterPro"/>
</dbReference>
<dbReference type="Proteomes" id="UP000678393">
    <property type="component" value="Unassembled WGS sequence"/>
</dbReference>
<dbReference type="InterPro" id="IPR036517">
    <property type="entry name" value="FF_domain_sf"/>
</dbReference>
<dbReference type="PROSITE" id="PS50020">
    <property type="entry name" value="WW_DOMAIN_2"/>
    <property type="match status" value="1"/>
</dbReference>
<dbReference type="InterPro" id="IPR036020">
    <property type="entry name" value="WW_dom_sf"/>
</dbReference>
<evidence type="ECO:0000313" key="5">
    <source>
        <dbReference type="EMBL" id="CAG5135465.1"/>
    </source>
</evidence>
<dbReference type="FunFam" id="2.20.70.10:FF:000049">
    <property type="entry name" value="Transcription elongation regulator 1-like"/>
    <property type="match status" value="1"/>
</dbReference>
<accession>A0A8S4A5U7</accession>
<dbReference type="Gene3D" id="2.20.70.10">
    <property type="match status" value="1"/>
</dbReference>
<proteinExistence type="predicted"/>
<dbReference type="EMBL" id="CAJHNH020008334">
    <property type="protein sequence ID" value="CAG5135465.1"/>
    <property type="molecule type" value="Genomic_DNA"/>
</dbReference>
<dbReference type="SUPFAM" id="SSF51045">
    <property type="entry name" value="WW domain"/>
    <property type="match status" value="1"/>
</dbReference>
<dbReference type="Pfam" id="PF01846">
    <property type="entry name" value="FF"/>
    <property type="match status" value="2"/>
</dbReference>
<gene>
    <name evidence="5" type="ORF">CUNI_LOCUS21023</name>
</gene>
<feature type="region of interest" description="Disordered" evidence="2">
    <location>
        <begin position="1"/>
        <end position="61"/>
    </location>
</feature>
<comment type="caution">
    <text evidence="5">The sequence shown here is derived from an EMBL/GenBank/DDBJ whole genome shotgun (WGS) entry which is preliminary data.</text>
</comment>